<name>A0A834YJM2_TETSI</name>
<comment type="similarity">
    <text evidence="1">Belongs to the PPR family. PCMP-H subfamily.</text>
</comment>
<comment type="caution">
    <text evidence="4">The sequence shown here is derived from an EMBL/GenBank/DDBJ whole genome shotgun (WGS) entry which is preliminary data.</text>
</comment>
<sequence length="611" mass="68425">MPSTTPRKLTTSSIGYLSSLRKCRSMDHLKQIHSIFIATGLSKDAFFRSKLLFHFIAVSHSGDLAYASLLFHQIQTPNTFIWNSMIRGFSLGSQPLMSFLFFAKMRREGVIPDRHTYPLLLKAFSKSKNQNPNQIHTDVVKFGLGFDSFVKNSLISAYANCGYLDFACQVFDEISHRDSIAWTAMIDGYVRNNLAKEGLDCFLKMRFMGVRVDEVTVVSVLSAVGMVGDAWFGRWIHGFYVESGRVHWDVYVGTALVDMYSKCGFCDDARNVFDEMPKRNVVCWSALIAGYVQCSRYKDALFVFQDMLLEEVEPNQATLTSVLTACAQLGALDQGRWVHAYIDKNKLGVNLMLGTSLIDMYSKCGCVEEAFFLFEKLTFKDVYPWSAMINGFAMHGHAITSLNLFARMITNGVPPNAVTFIGILCACSHGGLIDEGHVYFDSMSRIYGLKPSVDHYGCMVDLLGRAGHLVEAVKLIEDMPMEPTPGVWGALFGACMIYKDFELAESIGKHLIELQPHHSGRYVLLANSYSVCQKWQATARVRKLMKGNGVKKIPGCSWIEVSGVIHDFIALDKSHFRSNDIYVMLDEISMQLRLAGYAPNATLLALDTNVD</sequence>
<accession>A0A834YJM2</accession>
<dbReference type="Gene3D" id="1.25.40.10">
    <property type="entry name" value="Tetratricopeptide repeat domain"/>
    <property type="match status" value="4"/>
</dbReference>
<evidence type="ECO:0000256" key="2">
    <source>
        <dbReference type="ARBA" id="ARBA00022737"/>
    </source>
</evidence>
<dbReference type="Pfam" id="PF20431">
    <property type="entry name" value="E_motif"/>
    <property type="match status" value="1"/>
</dbReference>
<dbReference type="Proteomes" id="UP000655225">
    <property type="component" value="Unassembled WGS sequence"/>
</dbReference>
<proteinExistence type="inferred from homology"/>
<keyword evidence="2" id="KW-0677">Repeat</keyword>
<dbReference type="EMBL" id="JABCRI010000018">
    <property type="protein sequence ID" value="KAF8389577.1"/>
    <property type="molecule type" value="Genomic_DNA"/>
</dbReference>
<dbReference type="PANTHER" id="PTHR47926">
    <property type="entry name" value="PENTATRICOPEPTIDE REPEAT-CONTAINING PROTEIN"/>
    <property type="match status" value="1"/>
</dbReference>
<dbReference type="SUPFAM" id="SSF48452">
    <property type="entry name" value="TPR-like"/>
    <property type="match status" value="1"/>
</dbReference>
<dbReference type="PROSITE" id="PS51375">
    <property type="entry name" value="PPR"/>
    <property type="match status" value="5"/>
</dbReference>
<dbReference type="FunFam" id="1.25.40.10:FF:000690">
    <property type="entry name" value="Pentatricopeptide repeat-containing protein"/>
    <property type="match status" value="1"/>
</dbReference>
<feature type="repeat" description="PPR" evidence="3">
    <location>
        <begin position="280"/>
        <end position="314"/>
    </location>
</feature>
<dbReference type="InterPro" id="IPR046848">
    <property type="entry name" value="E_motif"/>
</dbReference>
<dbReference type="PANTHER" id="PTHR47926:SF463">
    <property type="entry name" value="PENTATRICOPEPTIDE REPEAT-CONTAINING PROTEIN"/>
    <property type="match status" value="1"/>
</dbReference>
<dbReference type="GO" id="GO:0009451">
    <property type="term" value="P:RNA modification"/>
    <property type="evidence" value="ECO:0007669"/>
    <property type="project" value="InterPro"/>
</dbReference>
<feature type="repeat" description="PPR" evidence="3">
    <location>
        <begin position="178"/>
        <end position="212"/>
    </location>
</feature>
<dbReference type="InterPro" id="IPR002885">
    <property type="entry name" value="PPR_rpt"/>
</dbReference>
<dbReference type="AlphaFoldDB" id="A0A834YJM2"/>
<evidence type="ECO:0000256" key="1">
    <source>
        <dbReference type="ARBA" id="ARBA00006643"/>
    </source>
</evidence>
<dbReference type="FunFam" id="1.25.40.10:FF:000517">
    <property type="entry name" value="Pentatricopeptide repeat-containing protein At1g50270"/>
    <property type="match status" value="1"/>
</dbReference>
<feature type="repeat" description="PPR" evidence="3">
    <location>
        <begin position="78"/>
        <end position="112"/>
    </location>
</feature>
<gene>
    <name evidence="4" type="ORF">HHK36_024093</name>
</gene>
<keyword evidence="5" id="KW-1185">Reference proteome</keyword>
<dbReference type="InterPro" id="IPR011990">
    <property type="entry name" value="TPR-like_helical_dom_sf"/>
</dbReference>
<feature type="repeat" description="PPR" evidence="3">
    <location>
        <begin position="249"/>
        <end position="279"/>
    </location>
</feature>
<dbReference type="Pfam" id="PF01535">
    <property type="entry name" value="PPR"/>
    <property type="match status" value="5"/>
</dbReference>
<dbReference type="InterPro" id="IPR046960">
    <property type="entry name" value="PPR_At4g14850-like_plant"/>
</dbReference>
<evidence type="ECO:0000256" key="3">
    <source>
        <dbReference type="PROSITE-ProRule" id="PRU00708"/>
    </source>
</evidence>
<organism evidence="4 5">
    <name type="scientific">Tetracentron sinense</name>
    <name type="common">Spur-leaf</name>
    <dbReference type="NCBI Taxonomy" id="13715"/>
    <lineage>
        <taxon>Eukaryota</taxon>
        <taxon>Viridiplantae</taxon>
        <taxon>Streptophyta</taxon>
        <taxon>Embryophyta</taxon>
        <taxon>Tracheophyta</taxon>
        <taxon>Spermatophyta</taxon>
        <taxon>Magnoliopsida</taxon>
        <taxon>Trochodendrales</taxon>
        <taxon>Trochodendraceae</taxon>
        <taxon>Tetracentron</taxon>
    </lineage>
</organism>
<reference evidence="4 5" key="1">
    <citation type="submission" date="2020-04" db="EMBL/GenBank/DDBJ databases">
        <title>Plant Genome Project.</title>
        <authorList>
            <person name="Zhang R.-G."/>
        </authorList>
    </citation>
    <scope>NUCLEOTIDE SEQUENCE [LARGE SCALE GENOMIC DNA]</scope>
    <source>
        <strain evidence="4">YNK0</strain>
        <tissue evidence="4">Leaf</tissue>
    </source>
</reference>
<dbReference type="NCBIfam" id="TIGR00756">
    <property type="entry name" value="PPR"/>
    <property type="match status" value="4"/>
</dbReference>
<dbReference type="OrthoDB" id="1928216at2759"/>
<dbReference type="GO" id="GO:0003729">
    <property type="term" value="F:mRNA binding"/>
    <property type="evidence" value="ECO:0007669"/>
    <property type="project" value="UniProtKB-ARBA"/>
</dbReference>
<dbReference type="Pfam" id="PF13041">
    <property type="entry name" value="PPR_2"/>
    <property type="match status" value="2"/>
</dbReference>
<dbReference type="FunFam" id="1.25.40.10:FF:000470">
    <property type="entry name" value="Pentatricopeptide repeat-containing protein At5g66520"/>
    <property type="match status" value="1"/>
</dbReference>
<evidence type="ECO:0000313" key="4">
    <source>
        <dbReference type="EMBL" id="KAF8389577.1"/>
    </source>
</evidence>
<protein>
    <submittedName>
        <fullName evidence="4">Uncharacterized protein</fullName>
    </submittedName>
</protein>
<feature type="repeat" description="PPR" evidence="3">
    <location>
        <begin position="381"/>
        <end position="415"/>
    </location>
</feature>
<evidence type="ECO:0000313" key="5">
    <source>
        <dbReference type="Proteomes" id="UP000655225"/>
    </source>
</evidence>
<dbReference type="OMA" id="KDVYPWT"/>